<accession>A0A1V5SU06</accession>
<name>A0A1V5SU06_9BACT</name>
<dbReference type="EMBL" id="MWBQ01000083">
    <property type="protein sequence ID" value="OQA58016.1"/>
    <property type="molecule type" value="Genomic_DNA"/>
</dbReference>
<comment type="caution">
    <text evidence="2">The sequence shown here is derived from an EMBL/GenBank/DDBJ whole genome shotgun (WGS) entry which is preliminary data.</text>
</comment>
<feature type="region of interest" description="Disordered" evidence="1">
    <location>
        <begin position="28"/>
        <end position="54"/>
    </location>
</feature>
<proteinExistence type="predicted"/>
<sequence>MRRENLILFSFIIPRFPSSTALKDEILTQESTNPDDELKSHPPQWGNEFNNSPPWRGAACGGEGAFQFLKAQHIEQNPDTFLRAK</sequence>
<evidence type="ECO:0000313" key="2">
    <source>
        <dbReference type="EMBL" id="OQA58016.1"/>
    </source>
</evidence>
<gene>
    <name evidence="2" type="ORF">BWY41_01154</name>
</gene>
<evidence type="ECO:0000256" key="1">
    <source>
        <dbReference type="SAM" id="MobiDB-lite"/>
    </source>
</evidence>
<dbReference type="AlphaFoldDB" id="A0A1V5SU06"/>
<dbReference type="Proteomes" id="UP000485569">
    <property type="component" value="Unassembled WGS sequence"/>
</dbReference>
<reference evidence="2" key="1">
    <citation type="submission" date="2017-02" db="EMBL/GenBank/DDBJ databases">
        <title>Delving into the versatile metabolic prowess of the omnipresent phylum Bacteroidetes.</title>
        <authorList>
            <person name="Nobu M.K."/>
            <person name="Mei R."/>
            <person name="Narihiro T."/>
            <person name="Kuroda K."/>
            <person name="Liu W.-T."/>
        </authorList>
    </citation>
    <scope>NUCLEOTIDE SEQUENCE</scope>
    <source>
        <strain evidence="2">ADurb.Bin276</strain>
    </source>
</reference>
<protein>
    <submittedName>
        <fullName evidence="2">Uncharacterized protein</fullName>
    </submittedName>
</protein>
<organism evidence="2">
    <name type="scientific">Candidatus Atribacter allofermentans</name>
    <dbReference type="NCBI Taxonomy" id="1852833"/>
    <lineage>
        <taxon>Bacteria</taxon>
        <taxon>Pseudomonadati</taxon>
        <taxon>Atribacterota</taxon>
        <taxon>Atribacteria</taxon>
        <taxon>Atribacterales</taxon>
        <taxon>Atribacteraceae</taxon>
        <taxon>Atribacter</taxon>
    </lineage>
</organism>